<dbReference type="Proteomes" id="UP001056120">
    <property type="component" value="Linkage Group LG21"/>
</dbReference>
<evidence type="ECO:0000313" key="2">
    <source>
        <dbReference type="Proteomes" id="UP001056120"/>
    </source>
</evidence>
<accession>A0ACB9CF55</accession>
<dbReference type="EMBL" id="CM042038">
    <property type="protein sequence ID" value="KAI3732762.1"/>
    <property type="molecule type" value="Genomic_DNA"/>
</dbReference>
<reference evidence="2" key="1">
    <citation type="journal article" date="2022" name="Mol. Ecol. Resour.">
        <title>The genomes of chicory, endive, great burdock and yacon provide insights into Asteraceae palaeo-polyploidization history and plant inulin production.</title>
        <authorList>
            <person name="Fan W."/>
            <person name="Wang S."/>
            <person name="Wang H."/>
            <person name="Wang A."/>
            <person name="Jiang F."/>
            <person name="Liu H."/>
            <person name="Zhao H."/>
            <person name="Xu D."/>
            <person name="Zhang Y."/>
        </authorList>
    </citation>
    <scope>NUCLEOTIDE SEQUENCE [LARGE SCALE GENOMIC DNA]</scope>
    <source>
        <strain evidence="2">cv. Yunnan</strain>
    </source>
</reference>
<sequence>MNDNMEDIGSEILHGDVNATPIRGIGLRVTNIDGNPLLPRRGMFKTSNASVLDGLFDISKPVESEQNGGHVGVSAASTTHAHANPSSDYVGQDGGNSTQVADVGSDEPKPPSFAKIVHDHKEVVKVNFRKMETEDKMEGVDVVIPVASVKQVNDRYANTLYVYFLGKRLAFPVVEYFAKNQWAKYGLIRLMMNEKGFFFFKFKTKRGLELLLEDGPWMIRNVPIILNEWSPSVTVVKEDITAIPVWVKMHDVPLVAFTEDGLSLLASKVGVPKMLDSYTASMCVESWGRSSFARALIEVQAGSELKRSIKVSVPSLEGNGFSKAEVKVEYDWEPLRCSACCVFGHEDFSCPKKPKAVVDDGSKNKVDGFREVRGKNKKGNQQGFQVKSQKPKMVYRPIAKNKPQRDIASSSQVRVSNSFEVLQDDDVQASGIHFNQPSASTNGGKGSTEEVITDNIDVDDLIAEIPKSMDRKLDGNNSEGASTPGKKVLNG</sequence>
<organism evidence="1 2">
    <name type="scientific">Smallanthus sonchifolius</name>
    <dbReference type="NCBI Taxonomy" id="185202"/>
    <lineage>
        <taxon>Eukaryota</taxon>
        <taxon>Viridiplantae</taxon>
        <taxon>Streptophyta</taxon>
        <taxon>Embryophyta</taxon>
        <taxon>Tracheophyta</taxon>
        <taxon>Spermatophyta</taxon>
        <taxon>Magnoliopsida</taxon>
        <taxon>eudicotyledons</taxon>
        <taxon>Gunneridae</taxon>
        <taxon>Pentapetalae</taxon>
        <taxon>asterids</taxon>
        <taxon>campanulids</taxon>
        <taxon>Asterales</taxon>
        <taxon>Asteraceae</taxon>
        <taxon>Asteroideae</taxon>
        <taxon>Heliantheae alliance</taxon>
        <taxon>Millerieae</taxon>
        <taxon>Smallanthus</taxon>
    </lineage>
</organism>
<reference evidence="1 2" key="2">
    <citation type="journal article" date="2022" name="Mol. Ecol. Resour.">
        <title>The genomes of chicory, endive, great burdock and yacon provide insights into Asteraceae paleo-polyploidization history and plant inulin production.</title>
        <authorList>
            <person name="Fan W."/>
            <person name="Wang S."/>
            <person name="Wang H."/>
            <person name="Wang A."/>
            <person name="Jiang F."/>
            <person name="Liu H."/>
            <person name="Zhao H."/>
            <person name="Xu D."/>
            <person name="Zhang Y."/>
        </authorList>
    </citation>
    <scope>NUCLEOTIDE SEQUENCE [LARGE SCALE GENOMIC DNA]</scope>
    <source>
        <strain evidence="2">cv. Yunnan</strain>
        <tissue evidence="1">Leaves</tissue>
    </source>
</reference>
<protein>
    <submittedName>
        <fullName evidence="1">Uncharacterized protein</fullName>
    </submittedName>
</protein>
<gene>
    <name evidence="1" type="ORF">L1987_63970</name>
</gene>
<name>A0ACB9CF55_9ASTR</name>
<evidence type="ECO:0000313" key="1">
    <source>
        <dbReference type="EMBL" id="KAI3732762.1"/>
    </source>
</evidence>
<keyword evidence="2" id="KW-1185">Reference proteome</keyword>
<proteinExistence type="predicted"/>
<comment type="caution">
    <text evidence="1">The sequence shown here is derived from an EMBL/GenBank/DDBJ whole genome shotgun (WGS) entry which is preliminary data.</text>
</comment>